<name>I3NUX5_9RHAB</name>
<feature type="region of interest" description="Disordered" evidence="1">
    <location>
        <begin position="100"/>
        <end position="119"/>
    </location>
</feature>
<sequence>MSHQKVKLMTGTYDAGKLQRNLQEHILLEEDEDGSFAQGDQVAEEILPINPLLNKSEPKVYPIEINLEDLEKANGIEDDWEHSLLKIIESSEVSPKLSWDDEFESDSYEKDKKGMRGPKQMKDIQNKYIVEIDEDSLKDVLKVLSAFEIREGEDFNVSNNKSKRVKIVIEKRGTRECNKIDVTGKSPQNEAMKEDRSKFDQIMDQFQRGIRIKKKFGKGYVKMNADNMPGTYHELYSVVSGIVDENTTEDMIKYLFRKSKSFKAMGKMLNIDEIILC</sequence>
<protein>
    <submittedName>
        <fullName evidence="2">Polymerase-associated protein P</fullName>
    </submittedName>
</protein>
<proteinExistence type="predicted"/>
<reference evidence="2 3" key="1">
    <citation type="submission" date="2010-06" db="EMBL/GenBank/DDBJ databases">
        <title>Ephemerovirus Diversity.</title>
        <authorList>
            <person name="Voysey R."/>
            <person name="Bulach D.M."/>
            <person name="Walker P.J."/>
            <person name="Boyle D.B."/>
        </authorList>
    </citation>
    <scope>NUCLEOTIDE SEQUENCE [LARGE SCALE GENOMIC DNA]</scope>
    <source>
        <strain evidence="2">DPP 63</strain>
    </source>
</reference>
<gene>
    <name evidence="2" type="primary">P</name>
</gene>
<feature type="compositionally biased region" description="Basic and acidic residues" evidence="1">
    <location>
        <begin position="107"/>
        <end position="119"/>
    </location>
</feature>
<dbReference type="EMBL" id="HM461974">
    <property type="protein sequence ID" value="AEH58017.1"/>
    <property type="molecule type" value="Viral_cRNA"/>
</dbReference>
<dbReference type="Proteomes" id="UP000168127">
    <property type="component" value="Segment"/>
</dbReference>
<dbReference type="RefSeq" id="YP_009094130.1">
    <property type="nucleotide sequence ID" value="NC_025358.1"/>
</dbReference>
<keyword evidence="3" id="KW-1185">Reference proteome</keyword>
<dbReference type="OrthoDB" id="26928at10239"/>
<evidence type="ECO:0000313" key="3">
    <source>
        <dbReference type="Proteomes" id="UP000168127"/>
    </source>
</evidence>
<evidence type="ECO:0000313" key="2">
    <source>
        <dbReference type="EMBL" id="AEH58017.1"/>
    </source>
</evidence>
<dbReference type="KEGG" id="vg:20964415"/>
<organism evidence="2 3">
    <name type="scientific">Berrimah virus</name>
    <dbReference type="NCBI Taxonomy" id="318834"/>
    <lineage>
        <taxon>Viruses</taxon>
        <taxon>Riboviria</taxon>
        <taxon>Orthornavirae</taxon>
        <taxon>Negarnaviricota</taxon>
        <taxon>Haploviricotina</taxon>
        <taxon>Monjiviricetes</taxon>
        <taxon>Mononegavirales</taxon>
        <taxon>Rhabdoviridae</taxon>
        <taxon>Alpharhabdovirinae</taxon>
        <taxon>Ephemerovirus</taxon>
        <taxon>Ephemerovirus berrimah</taxon>
    </lineage>
</organism>
<evidence type="ECO:0000256" key="1">
    <source>
        <dbReference type="SAM" id="MobiDB-lite"/>
    </source>
</evidence>
<accession>I3NUX5</accession>
<dbReference type="GeneID" id="20964415"/>